<reference evidence="1 2" key="1">
    <citation type="submission" date="2016-07" db="EMBL/GenBank/DDBJ databases">
        <authorList>
            <person name="Lefevre C.T."/>
        </authorList>
    </citation>
    <scope>NUCLEOTIDE SEQUENCE [LARGE SCALE GENOMIC DNA]</scope>
    <source>
        <strain evidence="1">PR1</strain>
    </source>
</reference>
<dbReference type="STRING" id="1867952.MTBPR1_90153"/>
<dbReference type="Proteomes" id="UP000231658">
    <property type="component" value="Unassembled WGS sequence"/>
</dbReference>
<dbReference type="AlphaFoldDB" id="A0A1C3RM09"/>
<dbReference type="EMBL" id="FLYE01000048">
    <property type="protein sequence ID" value="SCA58306.1"/>
    <property type="molecule type" value="Genomic_DNA"/>
</dbReference>
<protein>
    <submittedName>
        <fullName evidence="1">Uncharacterized protein</fullName>
    </submittedName>
</protein>
<evidence type="ECO:0000313" key="1">
    <source>
        <dbReference type="EMBL" id="SCA58306.1"/>
    </source>
</evidence>
<organism evidence="1 2">
    <name type="scientific">Candidatus Terasakiella magnetica</name>
    <dbReference type="NCBI Taxonomy" id="1867952"/>
    <lineage>
        <taxon>Bacteria</taxon>
        <taxon>Pseudomonadati</taxon>
        <taxon>Pseudomonadota</taxon>
        <taxon>Alphaproteobacteria</taxon>
        <taxon>Rhodospirillales</taxon>
        <taxon>Terasakiellaceae</taxon>
        <taxon>Terasakiella</taxon>
    </lineage>
</organism>
<name>A0A1C3RM09_9PROT</name>
<accession>A0A1C3RM09</accession>
<gene>
    <name evidence="1" type="ORF">MTBPR1_90153</name>
</gene>
<keyword evidence="2" id="KW-1185">Reference proteome</keyword>
<dbReference type="SUPFAM" id="SSF53850">
    <property type="entry name" value="Periplasmic binding protein-like II"/>
    <property type="match status" value="1"/>
</dbReference>
<dbReference type="RefSeq" id="WP_069190304.1">
    <property type="nucleotide sequence ID" value="NZ_FLYE01000048.1"/>
</dbReference>
<dbReference type="Gene3D" id="3.40.190.10">
    <property type="entry name" value="Periplasmic binding protein-like II"/>
    <property type="match status" value="2"/>
</dbReference>
<proteinExistence type="predicted"/>
<sequence length="251" mass="28449">MAFIKQLNRIFYAHLSLLCLLLFFTLSATKVQAESLRFATHTTPPLSNYISDLLTQALAEKKITTEVSPLPGKRVIHLVNSGQFDGDASRIFDFKNISNDPVENYIRVDEGIYKVQVILLTHKDSPIKQASWAKANLGPVTYIRGSKNIRKHINENNRVPATNVRQALTLVAHKRADSAILFKAATLDTLKKHPELSKDLKIHPPNIDEYWLYPFLHKDKSSYIKVVAEQLKKKKNDGTSQTLLKKHGLIQ</sequence>
<evidence type="ECO:0000313" key="2">
    <source>
        <dbReference type="Proteomes" id="UP000231658"/>
    </source>
</evidence>